<dbReference type="RefSeq" id="WP_258567876.1">
    <property type="nucleotide sequence ID" value="NZ_CP092900.1"/>
</dbReference>
<accession>A0ABY5DJ64</accession>
<dbReference type="Proteomes" id="UP001055955">
    <property type="component" value="Chromosome"/>
</dbReference>
<reference evidence="1 2" key="1">
    <citation type="journal article" date="2022" name="Nat. Microbiol.">
        <title>The microbiome of a bacterivorous marine choanoflagellate contains a resource-demanding obligate bacterial associate.</title>
        <authorList>
            <person name="Needham D.M."/>
            <person name="Poirier C."/>
            <person name="Bachy C."/>
            <person name="George E.E."/>
            <person name="Wilken S."/>
            <person name="Yung C.C.M."/>
            <person name="Limardo A.J."/>
            <person name="Morando M."/>
            <person name="Sudek L."/>
            <person name="Malmstrom R.R."/>
            <person name="Keeling P.J."/>
            <person name="Santoro A.E."/>
            <person name="Worden A.Z."/>
        </authorList>
    </citation>
    <scope>NUCLEOTIDE SEQUENCE [LARGE SCALE GENOMIC DNA]</scope>
    <source>
        <strain evidence="1 2">Comchoano-1</strain>
    </source>
</reference>
<sequence length="82" mass="9045">MSNYNDPLSATSSDIEIVDKGSFSLGSGVSTSGYRLGPIISFKNYTLRYRFYEVPMISDALDSSLFYGLKLSYHSALSNKLS</sequence>
<gene>
    <name evidence="1" type="ORF">MMH89_02475</name>
</gene>
<evidence type="ECO:0000313" key="1">
    <source>
        <dbReference type="EMBL" id="UTC24092.1"/>
    </source>
</evidence>
<evidence type="ECO:0000313" key="2">
    <source>
        <dbReference type="Proteomes" id="UP001055955"/>
    </source>
</evidence>
<organism evidence="1 2">
    <name type="scientific">Candidatus Comchoanobacter bicostacola</name>
    <dbReference type="NCBI Taxonomy" id="2919598"/>
    <lineage>
        <taxon>Bacteria</taxon>
        <taxon>Pseudomonadati</taxon>
        <taxon>Pseudomonadota</taxon>
        <taxon>Gammaproteobacteria</taxon>
        <taxon>Candidatus Comchoanobacterales</taxon>
        <taxon>Candidatus Comchoanobacteraceae</taxon>
        <taxon>Candidatus Comchoanobacter</taxon>
    </lineage>
</organism>
<keyword evidence="2" id="KW-1185">Reference proteome</keyword>
<proteinExistence type="predicted"/>
<name>A0ABY5DJ64_9GAMM</name>
<protein>
    <submittedName>
        <fullName evidence="1">Uncharacterized protein</fullName>
    </submittedName>
</protein>
<dbReference type="EMBL" id="CP092900">
    <property type="protein sequence ID" value="UTC24092.1"/>
    <property type="molecule type" value="Genomic_DNA"/>
</dbReference>